<dbReference type="GO" id="GO:0008757">
    <property type="term" value="F:S-adenosylmethionine-dependent methyltransferase activity"/>
    <property type="evidence" value="ECO:0007669"/>
    <property type="project" value="InterPro"/>
</dbReference>
<evidence type="ECO:0000313" key="2">
    <source>
        <dbReference type="EMBL" id="AKQ44927.1"/>
    </source>
</evidence>
<name>A0A0H4VLZ0_9BACT</name>
<keyword evidence="2" id="KW-0489">Methyltransferase</keyword>
<dbReference type="EMBL" id="CP010777">
    <property type="protein sequence ID" value="AKQ44927.1"/>
    <property type="molecule type" value="Genomic_DNA"/>
</dbReference>
<keyword evidence="2" id="KW-0808">Transferase</keyword>
<reference evidence="2 3" key="1">
    <citation type="submission" date="2015-01" db="EMBL/GenBank/DDBJ databases">
        <title>Rufibacter sp./DG31D/ whole genome sequencing.</title>
        <authorList>
            <person name="Kim M.K."/>
            <person name="Srinivasan S."/>
            <person name="Lee J.-J."/>
        </authorList>
    </citation>
    <scope>NUCLEOTIDE SEQUENCE [LARGE SCALE GENOMIC DNA]</scope>
    <source>
        <strain evidence="2 3">DG31D</strain>
    </source>
</reference>
<sequence length="211" mass="24188">MDTRQAYNLWAEQYDTNKNRTRDLEAVSLRETLHGLAFNRCLEVGCGTGKNTVWLAEHVTEVTAIDLSEEMLQKARQKIKTGFVHFIQADITQDWTFAQGPYDLVTFSLVLEHIEDLQTIFQKVKAVTQAGSYVYIGELHPFKQYTGSKARFDTPAGTQVVPCFTHHFSDFTQAALQNGFSLIMVQEYFDNDDRTTLPRILTLLLKRTEEQ</sequence>
<evidence type="ECO:0000313" key="3">
    <source>
        <dbReference type="Proteomes" id="UP000036458"/>
    </source>
</evidence>
<dbReference type="CDD" id="cd02440">
    <property type="entry name" value="AdoMet_MTases"/>
    <property type="match status" value="1"/>
</dbReference>
<dbReference type="Pfam" id="PF08241">
    <property type="entry name" value="Methyltransf_11"/>
    <property type="match status" value="1"/>
</dbReference>
<dbReference type="OrthoDB" id="597202at2"/>
<dbReference type="PANTHER" id="PTHR43861">
    <property type="entry name" value="TRANS-ACONITATE 2-METHYLTRANSFERASE-RELATED"/>
    <property type="match status" value="1"/>
</dbReference>
<dbReference type="Proteomes" id="UP000036458">
    <property type="component" value="Chromosome"/>
</dbReference>
<dbReference type="STRING" id="1379910.TH63_03685"/>
<dbReference type="KEGG" id="ruf:TH63_03685"/>
<keyword evidence="3" id="KW-1185">Reference proteome</keyword>
<gene>
    <name evidence="2" type="ORF">TH63_03685</name>
</gene>
<dbReference type="InterPro" id="IPR029063">
    <property type="entry name" value="SAM-dependent_MTases_sf"/>
</dbReference>
<evidence type="ECO:0000259" key="1">
    <source>
        <dbReference type="Pfam" id="PF08241"/>
    </source>
</evidence>
<dbReference type="SUPFAM" id="SSF53335">
    <property type="entry name" value="S-adenosyl-L-methionine-dependent methyltransferases"/>
    <property type="match status" value="1"/>
</dbReference>
<dbReference type="Gene3D" id="3.40.50.150">
    <property type="entry name" value="Vaccinia Virus protein VP39"/>
    <property type="match status" value="1"/>
</dbReference>
<dbReference type="PATRIC" id="fig|1379910.4.peg.793"/>
<protein>
    <submittedName>
        <fullName evidence="2">Methyltransferase type 11</fullName>
    </submittedName>
</protein>
<dbReference type="GO" id="GO:0032259">
    <property type="term" value="P:methylation"/>
    <property type="evidence" value="ECO:0007669"/>
    <property type="project" value="UniProtKB-KW"/>
</dbReference>
<dbReference type="AlphaFoldDB" id="A0A0H4VLZ0"/>
<proteinExistence type="predicted"/>
<accession>A0A0H4VLZ0</accession>
<organism evidence="2 3">
    <name type="scientific">Rufibacter radiotolerans</name>
    <dbReference type="NCBI Taxonomy" id="1379910"/>
    <lineage>
        <taxon>Bacteria</taxon>
        <taxon>Pseudomonadati</taxon>
        <taxon>Bacteroidota</taxon>
        <taxon>Cytophagia</taxon>
        <taxon>Cytophagales</taxon>
        <taxon>Hymenobacteraceae</taxon>
        <taxon>Rufibacter</taxon>
    </lineage>
</organism>
<dbReference type="InterPro" id="IPR013216">
    <property type="entry name" value="Methyltransf_11"/>
</dbReference>
<feature type="domain" description="Methyltransferase type 11" evidence="1">
    <location>
        <begin position="42"/>
        <end position="136"/>
    </location>
</feature>